<keyword evidence="5" id="KW-0812">Transmembrane</keyword>
<evidence type="ECO:0000256" key="5">
    <source>
        <dbReference type="SAM" id="Phobius"/>
    </source>
</evidence>
<evidence type="ECO:0000256" key="2">
    <source>
        <dbReference type="ARBA" id="ARBA00022803"/>
    </source>
</evidence>
<protein>
    <submittedName>
        <fullName evidence="6">Tetratricopeptide (TPR) repeat</fullName>
    </submittedName>
</protein>
<dbReference type="GO" id="GO:0046813">
    <property type="term" value="P:receptor-mediated virion attachment to host cell"/>
    <property type="evidence" value="ECO:0007669"/>
    <property type="project" value="TreeGrafter"/>
</dbReference>
<proteinExistence type="predicted"/>
<keyword evidence="1" id="KW-0677">Repeat</keyword>
<organism evidence="6 7">
    <name type="scientific">Planifilum fulgidum</name>
    <dbReference type="NCBI Taxonomy" id="201973"/>
    <lineage>
        <taxon>Bacteria</taxon>
        <taxon>Bacillati</taxon>
        <taxon>Bacillota</taxon>
        <taxon>Bacilli</taxon>
        <taxon>Bacillales</taxon>
        <taxon>Thermoactinomycetaceae</taxon>
        <taxon>Planifilum</taxon>
    </lineage>
</organism>
<gene>
    <name evidence="6" type="ORF">SAMN04488025_12329</name>
</gene>
<feature type="transmembrane region" description="Helical" evidence="5">
    <location>
        <begin position="344"/>
        <end position="364"/>
    </location>
</feature>
<keyword evidence="5" id="KW-1133">Transmembrane helix</keyword>
<evidence type="ECO:0000256" key="1">
    <source>
        <dbReference type="ARBA" id="ARBA00022737"/>
    </source>
</evidence>
<dbReference type="Pfam" id="PF13432">
    <property type="entry name" value="TPR_16"/>
    <property type="match status" value="1"/>
</dbReference>
<dbReference type="PROSITE" id="PS50005">
    <property type="entry name" value="TPR"/>
    <property type="match status" value="4"/>
</dbReference>
<dbReference type="InterPro" id="IPR050498">
    <property type="entry name" value="Ycf3"/>
</dbReference>
<feature type="repeat" description="TPR" evidence="3">
    <location>
        <begin position="614"/>
        <end position="647"/>
    </location>
</feature>
<evidence type="ECO:0000313" key="6">
    <source>
        <dbReference type="EMBL" id="SFG26292.1"/>
    </source>
</evidence>
<keyword evidence="5" id="KW-0472">Membrane</keyword>
<keyword evidence="2 3" id="KW-0802">TPR repeat</keyword>
<dbReference type="EMBL" id="FOOK01000023">
    <property type="protein sequence ID" value="SFG26292.1"/>
    <property type="molecule type" value="Genomic_DNA"/>
</dbReference>
<dbReference type="Pfam" id="PF14559">
    <property type="entry name" value="TPR_19"/>
    <property type="match status" value="2"/>
</dbReference>
<dbReference type="InterPro" id="IPR019734">
    <property type="entry name" value="TPR_rpt"/>
</dbReference>
<feature type="repeat" description="TPR" evidence="3">
    <location>
        <begin position="648"/>
        <end position="681"/>
    </location>
</feature>
<feature type="region of interest" description="Disordered" evidence="4">
    <location>
        <begin position="236"/>
        <end position="336"/>
    </location>
</feature>
<accession>A0A1I2QD25</accession>
<sequence length="694" mass="75991">MKMKQSGDWIGYTYRVLDAFPFVQGVLYYSAVESGDWGADRGELQPTRFILAVGKPEKDARMLSRDDAAFFPVEEAFVDEGVLYWVFRPLSGNLLAHRLVQSGSLPIGEVRRLLSAVFSHARRLAPKGEYAVVDPLNILETTEGNIRFLYGGASGGLPGLEIPDVEKHWVFGIACLAFRLLTGQSPPEGAAIPPLRRYRGDIPAVWDGAIRQALASDPAARPSLAQLEAGLLKASGEAGGVPQEHGPAFAKPAKGNFPSPAVPGTAAGKDAERRSPSVTPFPAGADRIPGPGGVRRGAAPVPGAEKAAGTGLVPEGRKSPYPVSGEPPPSGSSDSRPFWKSKGLLAALVACIVVLAGLGGYHWLFADKDPADAKSSAVFDPDVEEDPEQAAEWYRQSVEAKKNKQIAQATLMGRKAVSADPGKREYYVHLAELYQMMGDYQSAILLLQEGVKRFPDDAELHDLLALYAYHVKDLKTAESASDRSVQLEPDNPTYLYHRGKIFIARKDLRTAAELIGEAVKRDSDNAVYHHDLAVILFRLGEIDRSIEHAEKAVQLNDSNEKYRMTLGLAHLKKRELLEKDSSLSAKEKKEKQRALAKKAYESFQAATKLNDRYSQAYYYEAMSRFYYGDLEKAKQAVERAIVLDSDRASYHYQLAVILTAQGKKSEAIKALEKAVKLEPGNDRYKKALAKLKSN</sequence>
<dbReference type="GO" id="GO:0009279">
    <property type="term" value="C:cell outer membrane"/>
    <property type="evidence" value="ECO:0007669"/>
    <property type="project" value="TreeGrafter"/>
</dbReference>
<dbReference type="Proteomes" id="UP000198661">
    <property type="component" value="Unassembled WGS sequence"/>
</dbReference>
<dbReference type="PANTHER" id="PTHR44858:SF1">
    <property type="entry name" value="UDP-N-ACETYLGLUCOSAMINE--PEPTIDE N-ACETYLGLUCOSAMINYLTRANSFERASE SPINDLY-RELATED"/>
    <property type="match status" value="1"/>
</dbReference>
<dbReference type="AlphaFoldDB" id="A0A1I2QD25"/>
<feature type="repeat" description="TPR" evidence="3">
    <location>
        <begin position="424"/>
        <end position="457"/>
    </location>
</feature>
<keyword evidence="7" id="KW-1185">Reference proteome</keyword>
<dbReference type="InterPro" id="IPR011990">
    <property type="entry name" value="TPR-like_helical_dom_sf"/>
</dbReference>
<evidence type="ECO:0000256" key="4">
    <source>
        <dbReference type="SAM" id="MobiDB-lite"/>
    </source>
</evidence>
<evidence type="ECO:0000256" key="3">
    <source>
        <dbReference type="PROSITE-ProRule" id="PRU00339"/>
    </source>
</evidence>
<dbReference type="PANTHER" id="PTHR44858">
    <property type="entry name" value="TETRATRICOPEPTIDE REPEAT PROTEIN 6"/>
    <property type="match status" value="1"/>
</dbReference>
<feature type="repeat" description="TPR" evidence="3">
    <location>
        <begin position="526"/>
        <end position="559"/>
    </location>
</feature>
<evidence type="ECO:0000313" key="7">
    <source>
        <dbReference type="Proteomes" id="UP000198661"/>
    </source>
</evidence>
<dbReference type="SMART" id="SM00028">
    <property type="entry name" value="TPR"/>
    <property type="match status" value="7"/>
</dbReference>
<name>A0A1I2QD25_9BACL</name>
<dbReference type="SUPFAM" id="SSF48452">
    <property type="entry name" value="TPR-like"/>
    <property type="match status" value="1"/>
</dbReference>
<reference evidence="6 7" key="1">
    <citation type="submission" date="2016-10" db="EMBL/GenBank/DDBJ databases">
        <authorList>
            <person name="de Groot N.N."/>
        </authorList>
    </citation>
    <scope>NUCLEOTIDE SEQUENCE [LARGE SCALE GENOMIC DNA]</scope>
    <source>
        <strain evidence="6 7">DSM 44945</strain>
    </source>
</reference>
<dbReference type="STRING" id="201973.SAMN04488025_12329"/>
<dbReference type="Gene3D" id="1.25.40.10">
    <property type="entry name" value="Tetratricopeptide repeat domain"/>
    <property type="match status" value="3"/>
</dbReference>